<keyword evidence="2" id="KW-1185">Reference proteome</keyword>
<evidence type="ECO:0000256" key="1">
    <source>
        <dbReference type="SAM" id="Phobius"/>
    </source>
</evidence>
<protein>
    <submittedName>
        <fullName evidence="3">Uncharacterized protein</fullName>
    </submittedName>
</protein>
<evidence type="ECO:0000313" key="2">
    <source>
        <dbReference type="Proteomes" id="UP000887565"/>
    </source>
</evidence>
<keyword evidence="1" id="KW-0472">Membrane</keyword>
<evidence type="ECO:0000313" key="3">
    <source>
        <dbReference type="WBParaSite" id="nRc.2.0.1.t42167-RA"/>
    </source>
</evidence>
<dbReference type="AlphaFoldDB" id="A0A915KVJ2"/>
<dbReference type="Proteomes" id="UP000887565">
    <property type="component" value="Unplaced"/>
</dbReference>
<feature type="transmembrane region" description="Helical" evidence="1">
    <location>
        <begin position="16"/>
        <end position="39"/>
    </location>
</feature>
<keyword evidence="1" id="KW-1133">Transmembrane helix</keyword>
<accession>A0A915KVJ2</accession>
<reference evidence="3" key="1">
    <citation type="submission" date="2022-11" db="UniProtKB">
        <authorList>
            <consortium name="WormBaseParasite"/>
        </authorList>
    </citation>
    <scope>IDENTIFICATION</scope>
</reference>
<organism evidence="2 3">
    <name type="scientific">Romanomermis culicivorax</name>
    <name type="common">Nematode worm</name>
    <dbReference type="NCBI Taxonomy" id="13658"/>
    <lineage>
        <taxon>Eukaryota</taxon>
        <taxon>Metazoa</taxon>
        <taxon>Ecdysozoa</taxon>
        <taxon>Nematoda</taxon>
        <taxon>Enoplea</taxon>
        <taxon>Dorylaimia</taxon>
        <taxon>Mermithida</taxon>
        <taxon>Mermithoidea</taxon>
        <taxon>Mermithidae</taxon>
        <taxon>Romanomermis</taxon>
    </lineage>
</organism>
<proteinExistence type="predicted"/>
<sequence length="62" mass="7051">MLPNIKVAQNSTAVKIVYIELLSCTLISDIIMMVAHTFFRKVEKILTLVSSTNFISMMFQLI</sequence>
<dbReference type="WBParaSite" id="nRc.2.0.1.t42167-RA">
    <property type="protein sequence ID" value="nRc.2.0.1.t42167-RA"/>
    <property type="gene ID" value="nRc.2.0.1.g42167"/>
</dbReference>
<name>A0A915KVJ2_ROMCU</name>
<keyword evidence="1" id="KW-0812">Transmembrane</keyword>